<sequence length="239" mass="24798">MSWRALARRMKGGLVLACLGGLAGCAALDSARPAPPAAEEGAAAHVVYVLSNRWHTSITLARGDLEASGLIPEAADLPHAAFFEFSLGDRKYFPAPRPGPGIALSALLVPTPSVLHVAGLARPPQEAYPDADVAAIRLGPKALAALIERIDASFDRAGAERAKVYSPGLYPGSFFYAARGKSHLFNTCNTWTARMLSGARPDLSPSGVVVADQVMHRVRALETAAPAASAPAGAEAASP</sequence>
<dbReference type="EMBL" id="JACPUR010000013">
    <property type="protein sequence ID" value="MBI3126783.1"/>
    <property type="molecule type" value="Genomic_DNA"/>
</dbReference>
<proteinExistence type="predicted"/>
<dbReference type="PROSITE" id="PS51257">
    <property type="entry name" value="PROKAR_LIPOPROTEIN"/>
    <property type="match status" value="1"/>
</dbReference>
<reference evidence="2" key="1">
    <citation type="submission" date="2020-07" db="EMBL/GenBank/DDBJ databases">
        <title>Huge and variable diversity of episymbiotic CPR bacteria and DPANN archaea in groundwater ecosystems.</title>
        <authorList>
            <person name="He C.Y."/>
            <person name="Keren R."/>
            <person name="Whittaker M."/>
            <person name="Farag I.F."/>
            <person name="Doudna J."/>
            <person name="Cate J.H.D."/>
            <person name="Banfield J.F."/>
        </authorList>
    </citation>
    <scope>NUCLEOTIDE SEQUENCE</scope>
    <source>
        <strain evidence="2">NC_groundwater_763_Ag_S-0.2um_68_21</strain>
    </source>
</reference>
<dbReference type="Pfam" id="PF09601">
    <property type="entry name" value="DUF2459"/>
    <property type="match status" value="1"/>
</dbReference>
<evidence type="ECO:0000256" key="1">
    <source>
        <dbReference type="SAM" id="SignalP"/>
    </source>
</evidence>
<feature type="signal peptide" evidence="1">
    <location>
        <begin position="1"/>
        <end position="26"/>
    </location>
</feature>
<dbReference type="Proteomes" id="UP000782312">
    <property type="component" value="Unassembled WGS sequence"/>
</dbReference>
<evidence type="ECO:0000313" key="3">
    <source>
        <dbReference type="Proteomes" id="UP000782312"/>
    </source>
</evidence>
<evidence type="ECO:0000313" key="2">
    <source>
        <dbReference type="EMBL" id="MBI3126783.1"/>
    </source>
</evidence>
<feature type="chain" id="PRO_5037510501" evidence="1">
    <location>
        <begin position="27"/>
        <end position="239"/>
    </location>
</feature>
<protein>
    <submittedName>
        <fullName evidence="2">DUF2459 domain-containing protein</fullName>
    </submittedName>
</protein>
<gene>
    <name evidence="2" type="ORF">HYZ11_04175</name>
</gene>
<name>A0A932HYI3_UNCTE</name>
<accession>A0A932HYI3</accession>
<keyword evidence="1" id="KW-0732">Signal</keyword>
<dbReference type="InterPro" id="IPR011727">
    <property type="entry name" value="CHP02117"/>
</dbReference>
<organism evidence="2 3">
    <name type="scientific">Tectimicrobiota bacterium</name>
    <dbReference type="NCBI Taxonomy" id="2528274"/>
    <lineage>
        <taxon>Bacteria</taxon>
        <taxon>Pseudomonadati</taxon>
        <taxon>Nitrospinota/Tectimicrobiota group</taxon>
        <taxon>Candidatus Tectimicrobiota</taxon>
    </lineage>
</organism>
<comment type="caution">
    <text evidence="2">The sequence shown here is derived from an EMBL/GenBank/DDBJ whole genome shotgun (WGS) entry which is preliminary data.</text>
</comment>
<dbReference type="AlphaFoldDB" id="A0A932HYI3"/>